<evidence type="ECO:0000313" key="2">
    <source>
        <dbReference type="EnsemblPlants" id="EMT21311"/>
    </source>
</evidence>
<feature type="compositionally biased region" description="Basic and acidic residues" evidence="1">
    <location>
        <begin position="119"/>
        <end position="130"/>
    </location>
</feature>
<evidence type="ECO:0000256" key="1">
    <source>
        <dbReference type="SAM" id="MobiDB-lite"/>
    </source>
</evidence>
<dbReference type="EnsemblPlants" id="EMT21311">
    <property type="protein sequence ID" value="EMT21311"/>
    <property type="gene ID" value="F775_08736"/>
</dbReference>
<organism evidence="2">
    <name type="scientific">Aegilops tauschii</name>
    <name type="common">Tausch's goatgrass</name>
    <name type="synonym">Aegilops squarrosa</name>
    <dbReference type="NCBI Taxonomy" id="37682"/>
    <lineage>
        <taxon>Eukaryota</taxon>
        <taxon>Viridiplantae</taxon>
        <taxon>Streptophyta</taxon>
        <taxon>Embryophyta</taxon>
        <taxon>Tracheophyta</taxon>
        <taxon>Spermatophyta</taxon>
        <taxon>Magnoliopsida</taxon>
        <taxon>Liliopsida</taxon>
        <taxon>Poales</taxon>
        <taxon>Poaceae</taxon>
        <taxon>BOP clade</taxon>
        <taxon>Pooideae</taxon>
        <taxon>Triticodae</taxon>
        <taxon>Triticeae</taxon>
        <taxon>Triticinae</taxon>
        <taxon>Aegilops</taxon>
    </lineage>
</organism>
<sequence length="130" mass="14723">MDGTCLLCCHYLHSGVPQLQSAAKATSTKERVRNRPSVKFGIIWKVVWCQRRFWLQRIWPSAMRKSSAVYEGFFWGNAANRRESGGVRSCNRLVTRPLDSAARSKGRVGATTRRGGRWKVGDTRGHDTAR</sequence>
<feature type="region of interest" description="Disordered" evidence="1">
    <location>
        <begin position="101"/>
        <end position="130"/>
    </location>
</feature>
<accession>M8CDT4</accession>
<proteinExistence type="predicted"/>
<protein>
    <submittedName>
        <fullName evidence="2">Uncharacterized protein</fullName>
    </submittedName>
</protein>
<reference evidence="2" key="1">
    <citation type="submission" date="2015-06" db="UniProtKB">
        <authorList>
            <consortium name="EnsemblPlants"/>
        </authorList>
    </citation>
    <scope>IDENTIFICATION</scope>
</reference>
<dbReference type="AlphaFoldDB" id="M8CDT4"/>
<name>M8CDT4_AEGTA</name>